<dbReference type="InterPro" id="IPR019250">
    <property type="entry name" value="DUF2227_metal-bd"/>
</dbReference>
<keyword evidence="1" id="KW-0472">Membrane</keyword>
<evidence type="ECO:0000313" key="3">
    <source>
        <dbReference type="Proteomes" id="UP000224003"/>
    </source>
</evidence>
<evidence type="ECO:0008006" key="4">
    <source>
        <dbReference type="Google" id="ProtNLM"/>
    </source>
</evidence>
<organism evidence="2 3">
    <name type="scientific">Bacillus thuringiensis</name>
    <dbReference type="NCBI Taxonomy" id="1428"/>
    <lineage>
        <taxon>Bacteria</taxon>
        <taxon>Bacillati</taxon>
        <taxon>Bacillota</taxon>
        <taxon>Bacilli</taxon>
        <taxon>Bacillales</taxon>
        <taxon>Bacillaceae</taxon>
        <taxon>Bacillus</taxon>
        <taxon>Bacillus cereus group</taxon>
    </lineage>
</organism>
<accession>A0A9X6WH07</accession>
<feature type="transmembrane region" description="Helical" evidence="1">
    <location>
        <begin position="188"/>
        <end position="211"/>
    </location>
</feature>
<dbReference type="RefSeq" id="WP_098517612.1">
    <property type="nucleotide sequence ID" value="NZ_NUVX01000078.1"/>
</dbReference>
<dbReference type="PANTHER" id="PTHR39085">
    <property type="entry name" value="SLL0924 PROTEIN"/>
    <property type="match status" value="1"/>
</dbReference>
<feature type="transmembrane region" description="Helical" evidence="1">
    <location>
        <begin position="127"/>
        <end position="149"/>
    </location>
</feature>
<dbReference type="Proteomes" id="UP000224003">
    <property type="component" value="Unassembled WGS sequence"/>
</dbReference>
<protein>
    <recommendedName>
        <fullName evidence="4">Metal-binding protein</fullName>
    </recommendedName>
</protein>
<keyword evidence="1" id="KW-1133">Transmembrane helix</keyword>
<feature type="transmembrane region" description="Helical" evidence="1">
    <location>
        <begin position="93"/>
        <end position="115"/>
    </location>
</feature>
<proteinExistence type="predicted"/>
<feature type="transmembrane region" description="Helical" evidence="1">
    <location>
        <begin position="12"/>
        <end position="28"/>
    </location>
</feature>
<sequence length="219" mass="25214">MPSGSTHNKINFLFLPAFLLLLVLSGFGSFKYAFIFSIGFVFGTLFLDPDLDTRGKSFRRWGIFKFIWIPYQRTFPHRSVFTHGIIIGDIIRIAYLMGWLMLLFYIPTFLANSIIKPLYGLYFSKHDWSIVVFILILVISIISLVKYGVKNNSQLALSLILILVMLLDSTNAFSLYEWVLERCKEDYYSLWFTILGIVLSSALHVTSDILVSSLKKILK</sequence>
<feature type="transmembrane region" description="Helical" evidence="1">
    <location>
        <begin position="156"/>
        <end position="176"/>
    </location>
</feature>
<dbReference type="PANTHER" id="PTHR39085:SF1">
    <property type="entry name" value="SLL0924 PROTEIN"/>
    <property type="match status" value="1"/>
</dbReference>
<dbReference type="EMBL" id="NUVX01000078">
    <property type="protein sequence ID" value="PFJ29383.1"/>
    <property type="molecule type" value="Genomic_DNA"/>
</dbReference>
<keyword evidence="1" id="KW-0812">Transmembrane</keyword>
<reference evidence="2 3" key="1">
    <citation type="submission" date="2017-09" db="EMBL/GenBank/DDBJ databases">
        <title>Large-scale bioinformatics analysis of Bacillus genomes uncovers conserved roles of natural products in bacterial physiology.</title>
        <authorList>
            <consortium name="Agbiome Team Llc"/>
            <person name="Bleich R.M."/>
            <person name="Grubbs K.J."/>
            <person name="Santa Maria K.C."/>
            <person name="Allen S.E."/>
            <person name="Farag S."/>
            <person name="Shank E.A."/>
            <person name="Bowers A."/>
        </authorList>
    </citation>
    <scope>NUCLEOTIDE SEQUENCE [LARGE SCALE GENOMIC DNA]</scope>
    <source>
        <strain evidence="2 3">AFS085496</strain>
    </source>
</reference>
<evidence type="ECO:0000313" key="2">
    <source>
        <dbReference type="EMBL" id="PFJ29383.1"/>
    </source>
</evidence>
<evidence type="ECO:0000256" key="1">
    <source>
        <dbReference type="SAM" id="Phobius"/>
    </source>
</evidence>
<gene>
    <name evidence="2" type="ORF">COJ15_31840</name>
</gene>
<dbReference type="AlphaFoldDB" id="A0A9X6WH07"/>
<dbReference type="Pfam" id="PF09988">
    <property type="entry name" value="DUF2227"/>
    <property type="match status" value="1"/>
</dbReference>
<comment type="caution">
    <text evidence="2">The sequence shown here is derived from an EMBL/GenBank/DDBJ whole genome shotgun (WGS) entry which is preliminary data.</text>
</comment>
<name>A0A9X6WH07_BACTU</name>